<evidence type="ECO:0000313" key="2">
    <source>
        <dbReference type="EMBL" id="KAL1116250.1"/>
    </source>
</evidence>
<comment type="caution">
    <text evidence="2">The sequence shown here is derived from an EMBL/GenBank/DDBJ whole genome shotgun (WGS) entry which is preliminary data.</text>
</comment>
<protein>
    <submittedName>
        <fullName evidence="2">Uncharacterized protein</fullName>
    </submittedName>
</protein>
<proteinExistence type="predicted"/>
<feature type="compositionally biased region" description="Basic and acidic residues" evidence="1">
    <location>
        <begin position="1"/>
        <end position="31"/>
    </location>
</feature>
<keyword evidence="3" id="KW-1185">Reference proteome</keyword>
<evidence type="ECO:0000313" key="3">
    <source>
        <dbReference type="Proteomes" id="UP001558652"/>
    </source>
</evidence>
<gene>
    <name evidence="2" type="ORF">AAG570_005745</name>
</gene>
<organism evidence="2 3">
    <name type="scientific">Ranatra chinensis</name>
    <dbReference type="NCBI Taxonomy" id="642074"/>
    <lineage>
        <taxon>Eukaryota</taxon>
        <taxon>Metazoa</taxon>
        <taxon>Ecdysozoa</taxon>
        <taxon>Arthropoda</taxon>
        <taxon>Hexapoda</taxon>
        <taxon>Insecta</taxon>
        <taxon>Pterygota</taxon>
        <taxon>Neoptera</taxon>
        <taxon>Paraneoptera</taxon>
        <taxon>Hemiptera</taxon>
        <taxon>Heteroptera</taxon>
        <taxon>Panheteroptera</taxon>
        <taxon>Nepomorpha</taxon>
        <taxon>Nepidae</taxon>
        <taxon>Ranatrinae</taxon>
        <taxon>Ranatra</taxon>
    </lineage>
</organism>
<sequence length="309" mass="34668">MASKRRDMFYKNKKQETTEIDASDVRSERSDNFFQNAPSFAASCESGENRRGCNRRRQTRSEGHEEISLQSRQPATMKSLILVLAFGLCASTQGSEILSEIEDKARQEFLELKQIVMEVGEEMKETVEEIRTGLSERMQQGLLHIDSTVEHALVVVAKAPEKCKEGVADHLSTLKKASFWEFLKCSKLTKILEEGGTMTFDVVSEIAKLMASVDKLVNLPTNCVSWNPWKMIKCFYTAVKTIKNEVVTDIKGVKQSIADIKKLSQQIKANFHDCLYPNNSTSAIQADVALVLAKVDDCVKTGKPVQLHN</sequence>
<dbReference type="EMBL" id="JBFDAA010000018">
    <property type="protein sequence ID" value="KAL1116250.1"/>
    <property type="molecule type" value="Genomic_DNA"/>
</dbReference>
<evidence type="ECO:0000256" key="1">
    <source>
        <dbReference type="SAM" id="MobiDB-lite"/>
    </source>
</evidence>
<dbReference type="Proteomes" id="UP001558652">
    <property type="component" value="Unassembled WGS sequence"/>
</dbReference>
<dbReference type="AlphaFoldDB" id="A0ABD0Y001"/>
<name>A0ABD0Y001_9HEMI</name>
<reference evidence="2 3" key="1">
    <citation type="submission" date="2024-07" db="EMBL/GenBank/DDBJ databases">
        <title>Chromosome-level genome assembly of the water stick insect Ranatra chinensis (Heteroptera: Nepidae).</title>
        <authorList>
            <person name="Liu X."/>
        </authorList>
    </citation>
    <scope>NUCLEOTIDE SEQUENCE [LARGE SCALE GENOMIC DNA]</scope>
    <source>
        <strain evidence="2">Cailab_2021Rc</strain>
        <tissue evidence="2">Muscle</tissue>
    </source>
</reference>
<accession>A0ABD0Y001</accession>
<feature type="region of interest" description="Disordered" evidence="1">
    <location>
        <begin position="1"/>
        <end position="71"/>
    </location>
</feature>